<feature type="signal peptide" evidence="5">
    <location>
        <begin position="1"/>
        <end position="28"/>
    </location>
</feature>
<dbReference type="Pfam" id="PF02836">
    <property type="entry name" value="Glyco_hydro_2_C"/>
    <property type="match status" value="1"/>
</dbReference>
<dbReference type="InterPro" id="IPR006102">
    <property type="entry name" value="Ig-like_GH2"/>
</dbReference>
<reference evidence="11 12" key="1">
    <citation type="submission" date="2019-05" db="EMBL/GenBank/DDBJ databases">
        <title>Emergence of the Ug99 lineage of the wheat stem rust pathogen through somatic hybridization.</title>
        <authorList>
            <person name="Li F."/>
            <person name="Upadhyaya N.M."/>
            <person name="Sperschneider J."/>
            <person name="Matny O."/>
            <person name="Nguyen-Phuc H."/>
            <person name="Mago R."/>
            <person name="Raley C."/>
            <person name="Miller M.E."/>
            <person name="Silverstein K.A.T."/>
            <person name="Henningsen E."/>
            <person name="Hirsch C.D."/>
            <person name="Visser B."/>
            <person name="Pretorius Z.A."/>
            <person name="Steffenson B.J."/>
            <person name="Schwessinger B."/>
            <person name="Dodds P.N."/>
            <person name="Figueroa M."/>
        </authorList>
    </citation>
    <scope>NUCLEOTIDE SEQUENCE [LARGE SCALE GENOMIC DNA]</scope>
    <source>
        <strain evidence="9">21-0</strain>
        <strain evidence="10 12">Ug99</strain>
    </source>
</reference>
<keyword evidence="11" id="KW-1185">Reference proteome</keyword>
<dbReference type="InterPro" id="IPR036156">
    <property type="entry name" value="Beta-gal/glucu_dom_sf"/>
</dbReference>
<comment type="caution">
    <text evidence="10">The sequence shown here is derived from an EMBL/GenBank/DDBJ whole genome shotgun (WGS) entry which is preliminary data.</text>
</comment>
<evidence type="ECO:0000313" key="10">
    <source>
        <dbReference type="EMBL" id="KAA1133640.1"/>
    </source>
</evidence>
<evidence type="ECO:0000256" key="4">
    <source>
        <dbReference type="SAM" id="MobiDB-lite"/>
    </source>
</evidence>
<name>A0A5B0S700_PUCGR</name>
<keyword evidence="3" id="KW-0326">Glycosidase</keyword>
<evidence type="ECO:0000259" key="6">
    <source>
        <dbReference type="Pfam" id="PF00703"/>
    </source>
</evidence>
<keyword evidence="2" id="KW-0378">Hydrolase</keyword>
<dbReference type="Gene3D" id="3.20.20.80">
    <property type="entry name" value="Glycosidases"/>
    <property type="match status" value="1"/>
</dbReference>
<comment type="similarity">
    <text evidence="1">Belongs to the glycosyl hydrolase 2 family.</text>
</comment>
<dbReference type="GO" id="GO:0005975">
    <property type="term" value="P:carbohydrate metabolic process"/>
    <property type="evidence" value="ECO:0007669"/>
    <property type="project" value="InterPro"/>
</dbReference>
<evidence type="ECO:0000259" key="8">
    <source>
        <dbReference type="Pfam" id="PF02837"/>
    </source>
</evidence>
<evidence type="ECO:0000313" key="11">
    <source>
        <dbReference type="Proteomes" id="UP000324748"/>
    </source>
</evidence>
<dbReference type="InterPro" id="IPR006104">
    <property type="entry name" value="Glyco_hydro_2_N"/>
</dbReference>
<feature type="chain" id="PRO_5036138284" description="Beta-galactosidase" evidence="5">
    <location>
        <begin position="29"/>
        <end position="668"/>
    </location>
</feature>
<evidence type="ECO:0000256" key="1">
    <source>
        <dbReference type="ARBA" id="ARBA00007401"/>
    </source>
</evidence>
<feature type="compositionally biased region" description="Polar residues" evidence="4">
    <location>
        <begin position="647"/>
        <end position="656"/>
    </location>
</feature>
<evidence type="ECO:0000313" key="9">
    <source>
        <dbReference type="EMBL" id="KAA1082466.1"/>
    </source>
</evidence>
<dbReference type="InterPro" id="IPR006103">
    <property type="entry name" value="Glyco_hydro_2_cat"/>
</dbReference>
<dbReference type="Gene3D" id="2.60.40.10">
    <property type="entry name" value="Immunoglobulins"/>
    <property type="match status" value="1"/>
</dbReference>
<evidence type="ECO:0000256" key="5">
    <source>
        <dbReference type="SAM" id="SignalP"/>
    </source>
</evidence>
<evidence type="ECO:0008006" key="13">
    <source>
        <dbReference type="Google" id="ProtNLM"/>
    </source>
</evidence>
<dbReference type="InterPro" id="IPR013783">
    <property type="entry name" value="Ig-like_fold"/>
</dbReference>
<dbReference type="InterPro" id="IPR051913">
    <property type="entry name" value="GH2_Domain-Containing"/>
</dbReference>
<dbReference type="Proteomes" id="UP000325313">
    <property type="component" value="Unassembled WGS sequence"/>
</dbReference>
<keyword evidence="5" id="KW-0732">Signal</keyword>
<dbReference type="SUPFAM" id="SSF49785">
    <property type="entry name" value="Galactose-binding domain-like"/>
    <property type="match status" value="1"/>
</dbReference>
<dbReference type="Proteomes" id="UP000324748">
    <property type="component" value="Unassembled WGS sequence"/>
</dbReference>
<accession>A0A5B0S700</accession>
<proteinExistence type="inferred from homology"/>
<feature type="region of interest" description="Disordered" evidence="4">
    <location>
        <begin position="638"/>
        <end position="668"/>
    </location>
</feature>
<dbReference type="SUPFAM" id="SSF49303">
    <property type="entry name" value="beta-Galactosidase/glucuronidase domain"/>
    <property type="match status" value="1"/>
</dbReference>
<dbReference type="InterPro" id="IPR017853">
    <property type="entry name" value="GH"/>
</dbReference>
<feature type="domain" description="Glycoside hydrolase family 2 catalytic" evidence="7">
    <location>
        <begin position="380"/>
        <end position="519"/>
    </location>
</feature>
<dbReference type="PANTHER" id="PTHR42732:SF2">
    <property type="entry name" value="BETA-MANNOSIDASE"/>
    <property type="match status" value="1"/>
</dbReference>
<dbReference type="SUPFAM" id="SSF51445">
    <property type="entry name" value="(Trans)glycosidases"/>
    <property type="match status" value="1"/>
</dbReference>
<dbReference type="Pfam" id="PF02837">
    <property type="entry name" value="Glyco_hydro_2_N"/>
    <property type="match status" value="1"/>
</dbReference>
<dbReference type="Gene3D" id="2.60.120.260">
    <property type="entry name" value="Galactose-binding domain-like"/>
    <property type="match status" value="1"/>
</dbReference>
<sequence>MYLNPKMGSLSIFLYGLILSFHVSSNVAAVSDCPEATPYQLKTPPLTTDWTAKVGKSPWPEYPRPLLRRQNWMNLNGPWQFKPAKDSQEIQNPPFGGCGFASEILVPFPMESGLSGIMENNIYSWYRKTFVVPKGWSGNNVLVNFGAVDYEATVFVNGKTVGFHRGGYFKFTLDLTGALKGPGEENELLVFVYDPTNSKDTLIPVGKQVLKPDHIFYTPSSGIWQTVFLEPVPKEHILDIQTTAHADGSVKVKVSTSNNASNSELKITLYNPIISSADSPLYPNSLSSPLQQHQGTANTLVTFTVPSPQLWSPTNPNLYHFKVELGEDTVQSYLGFRTIEKKKDGNGIVRPFLNGEFVFQLGTLDQGFWPDGLHTAPTFEAMTYDLKVLKRLGFNMVRKHIKIEPDLYYYACDRMGMLVWQDMPAMNPNLPWPTPDQQTEFVRQLKLMITTHSSFPSIVTWVLYNEGWGQLRSSEIELTPMVKDLDPTRPVLSVSGWRDSGAGDFHDNHHYPYPQCGTPFYSLPSTPYDPARIGVQGEFGGIGHIPGRQNLWNVQSQIDTLNQTYEIASSIEIWNYRATRLVEDLRDQAQLFSCSGGVYTQTTDVEGETNGLLTYDRRILRPDLERWQKITAEIHAAPQKAAPLGNQKHSQSNSQLPLPASHEFRTRE</sequence>
<dbReference type="EMBL" id="VSWC01000119">
    <property type="protein sequence ID" value="KAA1082466.1"/>
    <property type="molecule type" value="Genomic_DNA"/>
</dbReference>
<dbReference type="InterPro" id="IPR008979">
    <property type="entry name" value="Galactose-bd-like_sf"/>
</dbReference>
<dbReference type="PANTHER" id="PTHR42732">
    <property type="entry name" value="BETA-GALACTOSIDASE"/>
    <property type="match status" value="1"/>
</dbReference>
<evidence type="ECO:0000256" key="2">
    <source>
        <dbReference type="ARBA" id="ARBA00022801"/>
    </source>
</evidence>
<protein>
    <recommendedName>
        <fullName evidence="13">Beta-galactosidase</fullName>
    </recommendedName>
</protein>
<feature type="domain" description="Glycoside hydrolase family 2 immunoglobulin-like beta-sandwich" evidence="6">
    <location>
        <begin position="236"/>
        <end position="337"/>
    </location>
</feature>
<organism evidence="10 12">
    <name type="scientific">Puccinia graminis f. sp. tritici</name>
    <dbReference type="NCBI Taxonomy" id="56615"/>
    <lineage>
        <taxon>Eukaryota</taxon>
        <taxon>Fungi</taxon>
        <taxon>Dikarya</taxon>
        <taxon>Basidiomycota</taxon>
        <taxon>Pucciniomycotina</taxon>
        <taxon>Pucciniomycetes</taxon>
        <taxon>Pucciniales</taxon>
        <taxon>Pucciniaceae</taxon>
        <taxon>Puccinia</taxon>
    </lineage>
</organism>
<dbReference type="EMBL" id="VDEP01000071">
    <property type="protein sequence ID" value="KAA1133640.1"/>
    <property type="molecule type" value="Genomic_DNA"/>
</dbReference>
<dbReference type="AlphaFoldDB" id="A0A5B0S700"/>
<feature type="domain" description="Glycosyl hydrolases family 2 sugar binding" evidence="8">
    <location>
        <begin position="108"/>
        <end position="194"/>
    </location>
</feature>
<dbReference type="Pfam" id="PF00703">
    <property type="entry name" value="Glyco_hydro_2"/>
    <property type="match status" value="1"/>
</dbReference>
<gene>
    <name evidence="9" type="ORF">PGT21_004202</name>
    <name evidence="10" type="ORF">PGTUg99_029263</name>
</gene>
<dbReference type="GO" id="GO:0004553">
    <property type="term" value="F:hydrolase activity, hydrolyzing O-glycosyl compounds"/>
    <property type="evidence" value="ECO:0007669"/>
    <property type="project" value="InterPro"/>
</dbReference>
<evidence type="ECO:0000259" key="7">
    <source>
        <dbReference type="Pfam" id="PF02836"/>
    </source>
</evidence>
<evidence type="ECO:0000256" key="3">
    <source>
        <dbReference type="ARBA" id="ARBA00023295"/>
    </source>
</evidence>
<evidence type="ECO:0000313" key="12">
    <source>
        <dbReference type="Proteomes" id="UP000325313"/>
    </source>
</evidence>
<dbReference type="OrthoDB" id="408320at2759"/>